<dbReference type="Proteomes" id="UP001153404">
    <property type="component" value="Unassembled WGS sequence"/>
</dbReference>
<evidence type="ECO:0000259" key="1">
    <source>
        <dbReference type="Pfam" id="PF22879"/>
    </source>
</evidence>
<accession>A0A9X4KTP6</accession>
<dbReference type="AlphaFoldDB" id="A0A9X4KTP6"/>
<feature type="domain" description="Abortive infection phage resistance protein N-terminal" evidence="1">
    <location>
        <begin position="29"/>
        <end position="122"/>
    </location>
</feature>
<proteinExistence type="predicted"/>
<comment type="caution">
    <text evidence="2">The sequence shown here is derived from an EMBL/GenBank/DDBJ whole genome shotgun (WGS) entry which is preliminary data.</text>
</comment>
<dbReference type="InterPro" id="IPR055101">
    <property type="entry name" value="AIPR_N"/>
</dbReference>
<organism evidence="2 3">
    <name type="scientific">Cohnella rhizosphaerae</name>
    <dbReference type="NCBI Taxonomy" id="1457232"/>
    <lineage>
        <taxon>Bacteria</taxon>
        <taxon>Bacillati</taxon>
        <taxon>Bacillota</taxon>
        <taxon>Bacilli</taxon>
        <taxon>Bacillales</taxon>
        <taxon>Paenibacillaceae</taxon>
        <taxon>Cohnella</taxon>
    </lineage>
</organism>
<reference evidence="2" key="1">
    <citation type="submission" date="2022-10" db="EMBL/GenBank/DDBJ databases">
        <title>Comparative genomic analysis of Cohnella hashimotonis sp. nov., isolated from the International Space Station.</title>
        <authorList>
            <person name="Simpson A."/>
            <person name="Venkateswaran K."/>
        </authorList>
    </citation>
    <scope>NUCLEOTIDE SEQUENCE</scope>
    <source>
        <strain evidence="2">DSM 28161</strain>
    </source>
</reference>
<evidence type="ECO:0000313" key="3">
    <source>
        <dbReference type="Proteomes" id="UP001153404"/>
    </source>
</evidence>
<gene>
    <name evidence="2" type="ORF">OMP40_15450</name>
</gene>
<keyword evidence="3" id="KW-1185">Reference proteome</keyword>
<sequence>MELQEFRKELIEDVRSTAAAYGEGSSAAFVGIFSNYLVNAEVLPDFEATFYLGAGLRNRKIRIDGYALDEFDYTMNLIIADFQGENAERTLTKSEAEQIFEWPIRFVDETFNNNLHKKNRDQQCCCGFN</sequence>
<protein>
    <recommendedName>
        <fullName evidence="1">Abortive infection phage resistance protein N-terminal domain-containing protein</fullName>
    </recommendedName>
</protein>
<dbReference type="EMBL" id="JAPDIA010000003">
    <property type="protein sequence ID" value="MDG0810605.1"/>
    <property type="molecule type" value="Genomic_DNA"/>
</dbReference>
<name>A0A9X4KTP6_9BACL</name>
<dbReference type="Pfam" id="PF22879">
    <property type="entry name" value="AIPR_N"/>
    <property type="match status" value="1"/>
</dbReference>
<dbReference type="RefSeq" id="WP_277532530.1">
    <property type="nucleotide sequence ID" value="NZ_JAPDIA010000003.1"/>
</dbReference>
<evidence type="ECO:0000313" key="2">
    <source>
        <dbReference type="EMBL" id="MDG0810605.1"/>
    </source>
</evidence>